<dbReference type="Proteomes" id="UP000887567">
    <property type="component" value="Unplaced"/>
</dbReference>
<accession>A0A913YXY0</accession>
<dbReference type="Pfam" id="PF09588">
    <property type="entry name" value="YqaJ"/>
    <property type="match status" value="1"/>
</dbReference>
<organism evidence="2 3">
    <name type="scientific">Exaiptasia diaphana</name>
    <name type="common">Tropical sea anemone</name>
    <name type="synonym">Aiptasia pulchella</name>
    <dbReference type="NCBI Taxonomy" id="2652724"/>
    <lineage>
        <taxon>Eukaryota</taxon>
        <taxon>Metazoa</taxon>
        <taxon>Cnidaria</taxon>
        <taxon>Anthozoa</taxon>
        <taxon>Hexacorallia</taxon>
        <taxon>Actiniaria</taxon>
        <taxon>Aiptasiidae</taxon>
        <taxon>Exaiptasia</taxon>
    </lineage>
</organism>
<evidence type="ECO:0000259" key="1">
    <source>
        <dbReference type="Pfam" id="PF09588"/>
    </source>
</evidence>
<dbReference type="Gene3D" id="3.90.320.10">
    <property type="match status" value="1"/>
</dbReference>
<proteinExistence type="predicted"/>
<reference evidence="2" key="1">
    <citation type="submission" date="2022-11" db="UniProtKB">
        <authorList>
            <consortium name="EnsemblMetazoa"/>
        </authorList>
    </citation>
    <scope>IDENTIFICATION</scope>
</reference>
<sequence>MPTISLYNITNYLLESPPHKEKNFESYGKETLLRYKTLRSYRLWKEDHINSLQYNDFKPDLALVRCLSLASYEKQGTEYRTFVVITKHTKKIVYGHCHCVAGLGEACTHVAGFLFAIEEFVSEGLTELPDDLSCTEKLCKWIVPKGPKDGPQLVQDIQFSKIYYGGKDNKHKAPIKDPRPTNDRQINRDSALLLYHNLLEADSSDAPVVKILQAYFDNPSLPQLTSTTSTSDLNNYETPAIVMSYYSPSLVPCVVTEVNSEYTTLNVKDRVERILSDHPSANADTICNLLTVDQSFIDTVESLTLGQSQSLHWKNYRYNTCTASNSLAICTRITSFLDNKCNDGGSVLRLIDVSSTFGGNNATRYGTKHEALARKEFIDIMSKQRINFKCSESGFVYHPCGYIGASPDGICSCDCHKEKYLLEIKCPLSLENKDPNQFVKDIDFFINNDSVNVVVKPSHKYYFQIITTMGVTKTELCKLVVWSPKGLLIVEVAKDSVKFQEILSKCKLYFKNFILPSLNNCIQS</sequence>
<name>A0A913YXY0_EXADI</name>
<dbReference type="GO" id="GO:0006281">
    <property type="term" value="P:DNA repair"/>
    <property type="evidence" value="ECO:0007669"/>
    <property type="project" value="UniProtKB-ARBA"/>
</dbReference>
<dbReference type="EnsemblMetazoa" id="XM_028663145.1">
    <property type="protein sequence ID" value="XP_028518946.1"/>
    <property type="gene ID" value="LOC110252192"/>
</dbReference>
<protein>
    <recommendedName>
        <fullName evidence="1">YqaJ viral recombinase domain-containing protein</fullName>
    </recommendedName>
</protein>
<dbReference type="GeneID" id="110252192"/>
<dbReference type="KEGG" id="epa:110252192"/>
<evidence type="ECO:0000313" key="3">
    <source>
        <dbReference type="Proteomes" id="UP000887567"/>
    </source>
</evidence>
<dbReference type="OMA" id="ICTRITS"/>
<keyword evidence="3" id="KW-1185">Reference proteome</keyword>
<dbReference type="SUPFAM" id="SSF52980">
    <property type="entry name" value="Restriction endonuclease-like"/>
    <property type="match status" value="1"/>
</dbReference>
<dbReference type="OrthoDB" id="6155932at2759"/>
<dbReference type="CDD" id="cd22343">
    <property type="entry name" value="PDDEXK_lambda_exonuclease-like"/>
    <property type="match status" value="1"/>
</dbReference>
<evidence type="ECO:0000313" key="2">
    <source>
        <dbReference type="EnsemblMetazoa" id="XP_028518946.1"/>
    </source>
</evidence>
<dbReference type="PANTHER" id="PTHR47526:SF3">
    <property type="entry name" value="PHD-TYPE DOMAIN-CONTAINING PROTEIN"/>
    <property type="match status" value="1"/>
</dbReference>
<dbReference type="InterPro" id="IPR011604">
    <property type="entry name" value="PDDEXK-like_dom_sf"/>
</dbReference>
<dbReference type="InterPro" id="IPR019080">
    <property type="entry name" value="YqaJ_viral_recombinase"/>
</dbReference>
<dbReference type="InterPro" id="IPR011335">
    <property type="entry name" value="Restrct_endonuc-II-like"/>
</dbReference>
<dbReference type="AlphaFoldDB" id="A0A913YXY0"/>
<dbReference type="RefSeq" id="XP_028518946.1">
    <property type="nucleotide sequence ID" value="XM_028663145.1"/>
</dbReference>
<dbReference type="PANTHER" id="PTHR47526">
    <property type="entry name" value="ATP-DEPENDENT DNA HELICASE"/>
    <property type="match status" value="1"/>
</dbReference>
<feature type="domain" description="YqaJ viral recombinase" evidence="1">
    <location>
        <begin position="312"/>
        <end position="473"/>
    </location>
</feature>